<proteinExistence type="predicted"/>
<dbReference type="AlphaFoldDB" id="A0A8X6KS71"/>
<organism evidence="1 2">
    <name type="scientific">Trichonephila clavata</name>
    <name type="common">Joro spider</name>
    <name type="synonym">Nephila clavata</name>
    <dbReference type="NCBI Taxonomy" id="2740835"/>
    <lineage>
        <taxon>Eukaryota</taxon>
        <taxon>Metazoa</taxon>
        <taxon>Ecdysozoa</taxon>
        <taxon>Arthropoda</taxon>
        <taxon>Chelicerata</taxon>
        <taxon>Arachnida</taxon>
        <taxon>Araneae</taxon>
        <taxon>Araneomorphae</taxon>
        <taxon>Entelegynae</taxon>
        <taxon>Araneoidea</taxon>
        <taxon>Nephilidae</taxon>
        <taxon>Trichonephila</taxon>
    </lineage>
</organism>
<dbReference type="OrthoDB" id="6442627at2759"/>
<accession>A0A8X6KS71</accession>
<evidence type="ECO:0000313" key="2">
    <source>
        <dbReference type="Proteomes" id="UP000887116"/>
    </source>
</evidence>
<dbReference type="EMBL" id="BMAO01012666">
    <property type="protein sequence ID" value="GFQ83119.1"/>
    <property type="molecule type" value="Genomic_DNA"/>
</dbReference>
<sequence length="90" mass="10874">MILSIRYRGIEKLAWVRWSNHTIRRRVVRSSTDVLYSQHGFQAEEKMRLKLAFLVCGYDSRYSKERYPVRDETFCLGFFRDITERNGHRA</sequence>
<comment type="caution">
    <text evidence="1">The sequence shown here is derived from an EMBL/GenBank/DDBJ whole genome shotgun (WGS) entry which is preliminary data.</text>
</comment>
<name>A0A8X6KS71_TRICU</name>
<gene>
    <name evidence="1" type="ORF">TNCT_659761</name>
</gene>
<protein>
    <submittedName>
        <fullName evidence="1">Uncharacterized protein</fullName>
    </submittedName>
</protein>
<reference evidence="1" key="1">
    <citation type="submission" date="2020-07" db="EMBL/GenBank/DDBJ databases">
        <title>Multicomponent nature underlies the extraordinary mechanical properties of spider dragline silk.</title>
        <authorList>
            <person name="Kono N."/>
            <person name="Nakamura H."/>
            <person name="Mori M."/>
            <person name="Yoshida Y."/>
            <person name="Ohtoshi R."/>
            <person name="Malay A.D."/>
            <person name="Moran D.A.P."/>
            <person name="Tomita M."/>
            <person name="Numata K."/>
            <person name="Arakawa K."/>
        </authorList>
    </citation>
    <scope>NUCLEOTIDE SEQUENCE</scope>
</reference>
<keyword evidence="2" id="KW-1185">Reference proteome</keyword>
<dbReference type="Proteomes" id="UP000887116">
    <property type="component" value="Unassembled WGS sequence"/>
</dbReference>
<evidence type="ECO:0000313" key="1">
    <source>
        <dbReference type="EMBL" id="GFQ83119.1"/>
    </source>
</evidence>